<dbReference type="Proteomes" id="UP000826573">
    <property type="component" value="Unassembled WGS sequence"/>
</dbReference>
<dbReference type="GO" id="GO:0005737">
    <property type="term" value="C:cytoplasm"/>
    <property type="evidence" value="ECO:0007669"/>
    <property type="project" value="TreeGrafter"/>
</dbReference>
<dbReference type="SUPFAM" id="SSF47336">
    <property type="entry name" value="ACP-like"/>
    <property type="match status" value="6"/>
</dbReference>
<dbReference type="SMART" id="SM01294">
    <property type="entry name" value="PKS_PP_betabranch"/>
    <property type="match status" value="1"/>
</dbReference>
<evidence type="ECO:0000256" key="6">
    <source>
        <dbReference type="SAM" id="Coils"/>
    </source>
</evidence>
<dbReference type="Gene3D" id="3.30.559.10">
    <property type="entry name" value="Chloramphenicol acetyltransferase-like domain"/>
    <property type="match status" value="6"/>
</dbReference>
<comment type="pathway">
    <text evidence="1">Siderophore biosynthesis.</text>
</comment>
<keyword evidence="3" id="KW-0597">Phosphoprotein</keyword>
<dbReference type="GO" id="GO:0031169">
    <property type="term" value="P:ferrichrome biosynthetic process"/>
    <property type="evidence" value="ECO:0007669"/>
    <property type="project" value="UniProtKB-ARBA"/>
</dbReference>
<dbReference type="GO" id="GO:0016874">
    <property type="term" value="F:ligase activity"/>
    <property type="evidence" value="ECO:0007669"/>
    <property type="project" value="UniProtKB-KW"/>
</dbReference>
<dbReference type="FunFam" id="3.30.300.30:FF:000033">
    <property type="entry name" value="Nonribosomal siderophore peptide synthase SidC"/>
    <property type="match status" value="1"/>
</dbReference>
<dbReference type="InterPro" id="IPR036736">
    <property type="entry name" value="ACP-like_sf"/>
</dbReference>
<dbReference type="InterPro" id="IPR020845">
    <property type="entry name" value="AMP-binding_CS"/>
</dbReference>
<dbReference type="CDD" id="cd05918">
    <property type="entry name" value="A_NRPS_SidN3_like"/>
    <property type="match status" value="2"/>
</dbReference>
<feature type="domain" description="Carrier" evidence="8">
    <location>
        <begin position="555"/>
        <end position="628"/>
    </location>
</feature>
<keyword evidence="2" id="KW-0596">Phosphopantetheine</keyword>
<dbReference type="InterPro" id="IPR045851">
    <property type="entry name" value="AMP-bd_C_sf"/>
</dbReference>
<feature type="compositionally biased region" description="Acidic residues" evidence="7">
    <location>
        <begin position="4870"/>
        <end position="4882"/>
    </location>
</feature>
<proteinExistence type="inferred from homology"/>
<dbReference type="NCBIfam" id="TIGR01733">
    <property type="entry name" value="AA-adenyl-dom"/>
    <property type="match status" value="3"/>
</dbReference>
<dbReference type="Pfam" id="PF00501">
    <property type="entry name" value="AMP-binding"/>
    <property type="match status" value="3"/>
</dbReference>
<dbReference type="Pfam" id="PF00550">
    <property type="entry name" value="PP-binding"/>
    <property type="match status" value="6"/>
</dbReference>
<dbReference type="Gene3D" id="3.40.50.12780">
    <property type="entry name" value="N-terminal domain of ligase-like"/>
    <property type="match status" value="3"/>
</dbReference>
<evidence type="ECO:0000313" key="10">
    <source>
        <dbReference type="Proteomes" id="UP000826573"/>
    </source>
</evidence>
<dbReference type="InterPro" id="IPR001242">
    <property type="entry name" value="Condensation_dom"/>
</dbReference>
<dbReference type="Gene3D" id="3.30.559.30">
    <property type="entry name" value="Nonribosomal peptide synthetase, condensation domain"/>
    <property type="match status" value="6"/>
</dbReference>
<dbReference type="GO" id="GO:0010106">
    <property type="term" value="P:cellular response to iron ion starvation"/>
    <property type="evidence" value="ECO:0007669"/>
    <property type="project" value="UniProtKB-ARBA"/>
</dbReference>
<dbReference type="InterPro" id="IPR023213">
    <property type="entry name" value="CAT-like_dom_sf"/>
</dbReference>
<evidence type="ECO:0000256" key="1">
    <source>
        <dbReference type="ARBA" id="ARBA00004924"/>
    </source>
</evidence>
<dbReference type="PROSITE" id="PS00012">
    <property type="entry name" value="PHOSPHOPANTETHEINE"/>
    <property type="match status" value="5"/>
</dbReference>
<dbReference type="InterPro" id="IPR010071">
    <property type="entry name" value="AA_adenyl_dom"/>
</dbReference>
<keyword evidence="4" id="KW-0436">Ligase</keyword>
<dbReference type="NCBIfam" id="NF003417">
    <property type="entry name" value="PRK04813.1"/>
    <property type="match status" value="3"/>
</dbReference>
<evidence type="ECO:0000259" key="8">
    <source>
        <dbReference type="PROSITE" id="PS50075"/>
    </source>
</evidence>
<dbReference type="InterPro" id="IPR006162">
    <property type="entry name" value="Ppantetheine_attach_site"/>
</dbReference>
<dbReference type="GO" id="GO:0031177">
    <property type="term" value="F:phosphopantetheine binding"/>
    <property type="evidence" value="ECO:0007669"/>
    <property type="project" value="InterPro"/>
</dbReference>
<keyword evidence="10" id="KW-1185">Reference proteome</keyword>
<feature type="coiled-coil region" evidence="6">
    <location>
        <begin position="3718"/>
        <end position="3745"/>
    </location>
</feature>
<protein>
    <recommendedName>
        <fullName evidence="8">Carrier domain-containing protein</fullName>
    </recommendedName>
</protein>
<dbReference type="InterPro" id="IPR009081">
    <property type="entry name" value="PP-bd_ACP"/>
</dbReference>
<sequence length="4899" mass="543144">MGRRDANIFSHFKNIHAHGHTHTRRCTMEAPADLSVLNPHPTLLPGPDLLHHLIRQPDDSIALDYLGRNKRVSFSYRQLHDAADALAARICRAFGESRDQFVVPVLVHQSPHLYIALLAILKAGGAFCPLNVDAPPDRVNFILNDVSAAVVVASAELASRIPPQSAVKVLIVEDEEEPCLDKDSVDCRAPSTRDLAYVMYTSGSTGVPKGVGISHAAVTQALLAHDQHVPTFSRFLQFAAPTFDVSVFEIFFPLFRGSTLVSVDRKEMLNDLPAVISEMEVDACELTPTVAASLLRKRENVPTLQLLLTIGEMLNEPVIREFGGSQNRKSLLWAMYGPTEATIHCTVQEEFTSTSSIRNIGVPLPTVSCFIVEPAESADTSRDVKILPKGEVGELAVGGYQLADGYLNRQEQTASSFIPSPYGLIYRTGDKARISSDGTIEIFGRLSEGQVKLRGQRLELGEVQSAVLKTPGCHLAVGAVIDSILVVFCVADTDVTEDLIMDHCRSWLPLFMMPGELVLMDEFPRLPSGKVDTKRLKAEFIEQKATGKGQENSSIGLSDAEKTILRVISDTLGAEANYDMTLASAGIDSLVAIKLASALRLSGFSVSVAELLSMQTIAQLCSTIQPLSSVQNEAPLVDIHLVDKWALIEESNPALQNDLELVEDVLVCSPLQVAMLSETAQRPEAYWNEIELEATPGITAAQVYDVFHLLAQQRDILRAGFVSWDGKFVSPIFASLRFDQIEVVPEFRRPELSGEEALLRPLRVQIQQARTDAGPRILINIHHAIYDGWSMDIILSDLTDIICELPLPHRPQFSNLLAYTSNIPRDELDNARSFWAEYLVDWNKPSRPKLSARPAEVDETLSLKARLDISSEVDQDVINTRYGAQVYFQAALVLVWGSIVGTSDVLLGSVTSGRTIPVKDIEEIVGPSIASLPLRVDIDSSATVSDVLRSINESNRKIMEHCLLPLSEIRKLSRLQATESLYDVLFVYQESLYTKNRKEAAIREIRHLDRLETKLLLEVEPNDAGFSIQATYHTDWFPSAMVEILVEQVKAGFQYITQHPDEPIRMAREAITTEASVANTRPEKLQDEVDLATLFEAVAAKTPEADAICFSKSLSEVPMIADTMSYESLNQRSNQIAHFLLDQGAEPGQVIAIVMQKSPLLYASILGIVKARCAYLPLLPSTPIERVKDIFGSGNIRHCVVDSASIYTLRDIADVQFLDVESAPLDDFANNNLDMAVDTSRLAYVIYTSGTTGVPKGVAVSQKNIVNNVTYLASVYPSAQRKGGRLLQACSQAFDVSVFEIFFTWHAGMCLCAAANDDLFEDLEHSIRQFEITHLSLTPTVASLIDPKNVPDVEFLVTAGEPMTLSVLDTWGDLLWQGYGPSETTNICSVKRMKPGEYIEHLGWCFPNTSIFVLYPDGLSTVPIGWIGEFCFGGEQVADGYLNMPELTAEKFINHPDYGLIYRSGDIGRMLPDKSLLILGRIDDQLKLKGQRIEAGEVNSVITSNPSIHAAVTTLVRRENGAADQLASFYTFSQGPDEVFRTLDADTESHRSLYATLLSRLPSYMVPSYLIPVSRIPLTSSGKVDRRTLQSCFEALSQEYLETVSSTVTVQDDAEWSESETKIAEAISQSLGVPRSDIGRWTPFATIGLDSISAIGVSRGLNAQLERRVPISAILQHSSVAQLARFVQDGTARNGPAKDVISFSDSFTEQVRRSFAQEPFSIGQILPCSPLQEAMLSQGSYYNRILLRLHRPVDEMRGYWDEMTRRHSNLRTCFVTTDDVKYPIAQVILDDWIIQWKEFTVDTSLDEAVHQHLASVPDPLDTRIPPLSFAIIQQEDSKFLSFICHHGLYDGVAMENLWREVEALAHGEQLPPPVSYTPFLQEALCLPDDVESFWINHFRGYDPLNLFLKPPGSQIVQCTHQETLDVSYGEVKTRLRSLGVSLLSVCQAVWADTLAVCSTSTDVCFGLVMNGRTLDMEGLDRLVAPCFNTIAIRKDVSTSSRNIDLAKSFQRLNSNVQRYQFSPLRLIQKLGAKEARRLFDTLLLLQSPLQDMDAGVWTLEEDNGDMDIPVVCEVVPHSSSDSIAINMHYDEGALNRDVASTLAEIFKSFFQTILDHPSAALPDRSHLQPAHLSALNNVNAKRNTLVASEELEQNDAEWTELQKQIRQVLSSLSGIPIQKIHPETSIFRLGLDSINAVQVAAMLRRKGFTVSASDVIECQSCVKLADRISAVSKDGKDTSGYNFDKFSQEISVQIQDKVSDTATIEAFLPSTPLQCAMLASFIQSQGQNYLNLLSYAVDNTVSEDDLINAWEALQIHHPMLRTGFTPVQHRHSSFAMLRYSVSDSIETVNHIFRLESQDKLQEWKEKEAAAILSNLHLPPWRISLAKTDGGLTMNVLVHHALYDAQSLDQMMGDLSRLVAGQNINHRSIEPALNVILSRSLNDEGAAHEFWKEKAEMAVVNTFPVMTPLREDERVMVSHEIKASMTLSSLRTATTKQGVSIQAVIQAAWTRILSSYLGEESVVFGVILSGRGMEETRDAPFPCMNTIPVIAVNQPLNTELTRYMMDYNVNAHRHQHTPLTQIQKWLGHPATPVFDTLLVYQKLDTEADITKRWKLVNDDATVDYPVSLEVKPHNDEIQICITFFSDILPKEQAELLVRQFDAIMIHIATEPDGDEDGIYRLKPDLFAITPPVSPELRAPVQFLHQFVEERAISHPNDVALEFVSRFDGSRPVKQVWSYAEFDAMGNKMANLLMQVAPIGSIIAIHFDKCPEAYISILGILKAGCAFVALDPSAPSDRKEFILRDSKAPCLLTTSGGNIDFDTDVDVVRIDLEDIEPISDQPRDLRGAFTPDATCYCLYTSGTTGTPKGCEITHDNCVQAMMAFQELFKGHWSDDSRWLQFAALHFDVSVLEQYWSWSVGITVVAAPRDLILDDLIASINNLEITHIDLTPSLARLTHPDEVPGLCRGVFITGGEQLKQEILDAWGPKAVIYNAYGPTEATIGVTMYQRVPINGRPSNIGKQFLNVGSYVFRRGTEIPVLRGAVGELCVSGRLVGIGYLNRKELTEERFPTLSEFGERIYRTGDLVRILHDGCFDFLGRADDQVKLRGQRLEIGEINHVIRTGVSEIKDVATIVIKHTSSGKDVLVSFLVGEQQLKAVLAPLADERNLGAKAKEACRAKLPGYMIPTYFLALPYIPLSPNNKVEAKELKKLFNGLSHEQLMDLTAPKAAPRSVNGETGHQVIQVLSDFTGASLDTIDGETSIFDLEVDSISALSLSTLFKERGFVACSPAILLRNPIVADLVAALSEQVSSSHKDSRVKESQQLIQAHHHRYRALACSVLHVQGEDIEYIAPCSALQQGIISKSITDEIRGTYFNSFVLSLSDDASEERVKAAWTELIASESILRTAFVNTTDGYVQVALKNQDLRWIEQTVRNDEDTKAFLDNQWEKWVQQNSEHIVAPLEAILIKGPGFSKLVIHIFHAIYDGNSFDLMLKRLKTIYTGRFTIPSPSFIEALSHGPLWRHDDCRKYWESHLQGWTSSSTLQLSSPHDRAASVTRIIDGSPLEDARRKQKVTLQPVIMALWTSVLQKYYPDGLTVGLIVSGRSIDLPGVENTIGPLFNTLPFFNKTLSEQSWASLVRKCSEFSTGILPFQHVPLKSIQKWCAGGRQLFDNLFVFEVERKTRDRFPNLWQIDDGPLNPDYPLALEAKRLLNGNVQFTLVAQRYVADGSKLQEMLDELEENIRRMVADAPLPMSTEEDRIPLSVEQNGFKSADGEDDKTFEWTDQALGIRDAIASLSGLDDAEISAAKTILELGLDSIDVIQLSARLKQRGILLPASQIMRQQTVAKMVASIETQHSGELSNGSTDTAFDELEQKLWSYAKKVGLNTSDVEAVLPPTPLQESMAAGMIHSDFEWYFNHDVLEVSSEIDTEKLREAFLVAIDRSPILRTGFLEVDDLQLEMAYCQVVCKHWNQKIESVQVQDLGEMGALIEGAKQIARANNGVDALFQLKFVTCKEKTFVLVSIAHALYDGWSLSLLYRDLEMAYHGELQTRTSAKPFLQRIIASATDDASRFWDGYLDGVAPSILPALPEDGVSKALYRSEYPASKRMPEISSFCKKQGISLQVLCQACWALVLAHQIKALDVTFGVVMSGRDFEGAEDLMFATINTVALRCILHGTTVSFLRYLEASMADIRDHQSYPLRKIQNAVQLSSGELFNTLFMLQKFPYSSSANPLLKSVDGASAVDYPVSVEAEAVGDKLVWRVACQSQFISEDGAEQLLEELDRVLVFLTHSNEPEILSFEENRVSIGGLQFISLVGDAPLTNGEGQSLATEEAADELDETALTIRKILSYVSDIPEESIRPQSNLYHLGLDSISAIKLSSLLRKEGLYLNPRDFIRATSISQMAQLATSLQTNGSTIHPKEMMWTPEGIDVDELLAGTHISKDNVEVILPALPMQVYMISAWQNAEGNVFYPEFRYLVEGIVGVEDVYLAWQSLVAQTPILRTVFIATNSPQQPFLQAILKTSRQPDDSAVKPMVGLDAVRREDGKIAIKLKIHHALYDGVSIPIIMNHLSELLSGKSLAIEQGIEEWSRYTIQPSLEDSRQSRRAFWTLYLQGCSSDDDSSASVMAGKHRVSRLRRSAVSNIAYLQTAAKEKGVSLQAIFFAAYAKILAEESTVVTSDDGKKTVVFGIYLANRTDETLPLTFPTLNLVPLSVQLASADKILEIAGTIQNDIHLIATEGRADVGLWEVAAWTGVKVTSFVNFLSLPDTISKTPNGTSTNIELIQVQDEEFAQEAEEDVVFHPCLQKNLVRDAFPAAIDIEASIQGKSLDIGIFGSRQRLSDQGAIHLVDEIVSYLEELDGAESAENGEKSAENGEESAENDEDGSEMGAWASTWVTGSSKKK</sequence>
<evidence type="ECO:0000256" key="4">
    <source>
        <dbReference type="ARBA" id="ARBA00022598"/>
    </source>
</evidence>
<dbReference type="PROSITE" id="PS50075">
    <property type="entry name" value="CARRIER"/>
    <property type="match status" value="6"/>
</dbReference>
<dbReference type="GO" id="GO:0043041">
    <property type="term" value="P:amino acid activation for nonribosomal peptide biosynthetic process"/>
    <property type="evidence" value="ECO:0007669"/>
    <property type="project" value="TreeGrafter"/>
</dbReference>
<keyword evidence="6" id="KW-0175">Coiled coil</keyword>
<feature type="domain" description="Carrier" evidence="8">
    <location>
        <begin position="2156"/>
        <end position="2232"/>
    </location>
</feature>
<feature type="domain" description="Carrier" evidence="8">
    <location>
        <begin position="3230"/>
        <end position="3307"/>
    </location>
</feature>
<feature type="domain" description="Carrier" evidence="8">
    <location>
        <begin position="4335"/>
        <end position="4408"/>
    </location>
</feature>
<dbReference type="SMART" id="SM00823">
    <property type="entry name" value="PKS_PP"/>
    <property type="match status" value="6"/>
</dbReference>
<dbReference type="EMBL" id="JAIMJC010000007">
    <property type="protein sequence ID" value="KAH0522880.1"/>
    <property type="molecule type" value="Genomic_DNA"/>
</dbReference>
<comment type="caution">
    <text evidence="9">The sequence shown here is derived from an EMBL/GenBank/DDBJ whole genome shotgun (WGS) entry which is preliminary data.</text>
</comment>
<evidence type="ECO:0000313" key="9">
    <source>
        <dbReference type="EMBL" id="KAH0522880.1"/>
    </source>
</evidence>
<gene>
    <name evidence="9" type="ORF">TsFJ059_006666</name>
</gene>
<dbReference type="FunFam" id="3.40.50.12780:FF:000024">
    <property type="entry name" value="Nonribosomal siderophore peptide synthase SidC"/>
    <property type="match status" value="2"/>
</dbReference>
<dbReference type="FunFam" id="3.30.300.30:FF:000015">
    <property type="entry name" value="Nonribosomal peptide synthase SidD"/>
    <property type="match status" value="1"/>
</dbReference>
<dbReference type="PROSITE" id="PS00455">
    <property type="entry name" value="AMP_BINDING"/>
    <property type="match status" value="2"/>
</dbReference>
<comment type="similarity">
    <text evidence="5">Belongs to the NRP synthetase family.</text>
</comment>
<feature type="domain" description="Carrier" evidence="8">
    <location>
        <begin position="3777"/>
        <end position="3853"/>
    </location>
</feature>
<accession>A0A9P8H9H5</accession>
<dbReference type="InterPro" id="IPR020806">
    <property type="entry name" value="PKS_PP-bd"/>
</dbReference>
<evidence type="ECO:0000256" key="7">
    <source>
        <dbReference type="SAM" id="MobiDB-lite"/>
    </source>
</evidence>
<dbReference type="PANTHER" id="PTHR45527">
    <property type="entry name" value="NONRIBOSOMAL PEPTIDE SYNTHETASE"/>
    <property type="match status" value="1"/>
</dbReference>
<dbReference type="InterPro" id="IPR042099">
    <property type="entry name" value="ANL_N_sf"/>
</dbReference>
<evidence type="ECO:0000256" key="5">
    <source>
        <dbReference type="ARBA" id="ARBA00029454"/>
    </source>
</evidence>
<dbReference type="PANTHER" id="PTHR45527:SF1">
    <property type="entry name" value="FATTY ACID SYNTHASE"/>
    <property type="match status" value="1"/>
</dbReference>
<feature type="compositionally biased region" description="Polar residues" evidence="7">
    <location>
        <begin position="4890"/>
        <end position="4899"/>
    </location>
</feature>
<evidence type="ECO:0000256" key="3">
    <source>
        <dbReference type="ARBA" id="ARBA00022553"/>
    </source>
</evidence>
<dbReference type="SUPFAM" id="SSF52777">
    <property type="entry name" value="CoA-dependent acyltransferases"/>
    <property type="match status" value="12"/>
</dbReference>
<dbReference type="SUPFAM" id="SSF56801">
    <property type="entry name" value="Acetyl-CoA synthetase-like"/>
    <property type="match status" value="3"/>
</dbReference>
<name>A0A9P8H9H5_9HYPO</name>
<reference evidence="9 10" key="1">
    <citation type="submission" date="2021-08" db="EMBL/GenBank/DDBJ databases">
        <title>The highly contiguous genome resource for Trichoderma semiorbis FJ059, a fungal antagonistic to plant pathogens.</title>
        <authorList>
            <person name="Liu T."/>
        </authorList>
    </citation>
    <scope>NUCLEOTIDE SEQUENCE [LARGE SCALE GENOMIC DNA]</scope>
    <source>
        <strain evidence="9 10">FJ059</strain>
    </source>
</reference>
<dbReference type="Gene3D" id="1.10.1200.10">
    <property type="entry name" value="ACP-like"/>
    <property type="match status" value="5"/>
</dbReference>
<evidence type="ECO:0000256" key="2">
    <source>
        <dbReference type="ARBA" id="ARBA00022450"/>
    </source>
</evidence>
<dbReference type="InterPro" id="IPR000873">
    <property type="entry name" value="AMP-dep_synth/lig_dom"/>
</dbReference>
<feature type="region of interest" description="Disordered" evidence="7">
    <location>
        <begin position="4856"/>
        <end position="4899"/>
    </location>
</feature>
<dbReference type="Gene3D" id="3.30.300.30">
    <property type="match status" value="3"/>
</dbReference>
<feature type="domain" description="Carrier" evidence="8">
    <location>
        <begin position="1614"/>
        <end position="1691"/>
    </location>
</feature>
<organism evidence="9 10">
    <name type="scientific">Trichoderma semiorbis</name>
    <dbReference type="NCBI Taxonomy" id="1491008"/>
    <lineage>
        <taxon>Eukaryota</taxon>
        <taxon>Fungi</taxon>
        <taxon>Dikarya</taxon>
        <taxon>Ascomycota</taxon>
        <taxon>Pezizomycotina</taxon>
        <taxon>Sordariomycetes</taxon>
        <taxon>Hypocreomycetidae</taxon>
        <taxon>Hypocreales</taxon>
        <taxon>Hypocreaceae</taxon>
        <taxon>Trichoderma</taxon>
    </lineage>
</organism>
<dbReference type="Pfam" id="PF00668">
    <property type="entry name" value="Condensation"/>
    <property type="match status" value="6"/>
</dbReference>